<gene>
    <name evidence="2" type="ORF">PbB2_03089</name>
</gene>
<evidence type="ECO:0000313" key="3">
    <source>
        <dbReference type="Proteomes" id="UP000245086"/>
    </source>
</evidence>
<feature type="compositionally biased region" description="Low complexity" evidence="1">
    <location>
        <begin position="17"/>
        <end position="28"/>
    </location>
</feature>
<sequence>MPPTLTTLSSRTAIADPGPHAVPAHGGPRSPLRFGGDDIVKKVKLYIAVSSRTAKPIRDLVPQKRKQVPALRYRSGGDDIV</sequence>
<organism evidence="2 3">
    <name type="scientific">Candidatus Phycosocius bacilliformis</name>
    <dbReference type="NCBI Taxonomy" id="1445552"/>
    <lineage>
        <taxon>Bacteria</taxon>
        <taxon>Pseudomonadati</taxon>
        <taxon>Pseudomonadota</taxon>
        <taxon>Alphaproteobacteria</taxon>
        <taxon>Caulobacterales</taxon>
        <taxon>Caulobacterales incertae sedis</taxon>
        <taxon>Candidatus Phycosocius</taxon>
    </lineage>
</organism>
<dbReference type="EMBL" id="BFBR01000013">
    <property type="protein sequence ID" value="GBF59392.1"/>
    <property type="molecule type" value="Genomic_DNA"/>
</dbReference>
<feature type="region of interest" description="Disordered" evidence="1">
    <location>
        <begin position="1"/>
        <end position="33"/>
    </location>
</feature>
<dbReference type="AlphaFoldDB" id="A0A2P2EEA2"/>
<feature type="compositionally biased region" description="Polar residues" evidence="1">
    <location>
        <begin position="1"/>
        <end position="12"/>
    </location>
</feature>
<protein>
    <submittedName>
        <fullName evidence="2">Uncharacterized protein</fullName>
    </submittedName>
</protein>
<keyword evidence="3" id="KW-1185">Reference proteome</keyword>
<reference evidence="2" key="1">
    <citation type="journal article" date="2018" name="Genome Announc.">
        <title>Draft Genome Sequence of "Candidatus Phycosocius bacilliformis," an Alphaproteobacterial Ectosymbiont of the Hydrocarbon-Producing Green Alga Botryococcus braunii.</title>
        <authorList>
            <person name="Tanabe Y."/>
            <person name="Yamaguchi H."/>
            <person name="Watanabe M.M."/>
        </authorList>
    </citation>
    <scope>NUCLEOTIDE SEQUENCE [LARGE SCALE GENOMIC DNA]</scope>
    <source>
        <strain evidence="2">BOTRYCO-2</strain>
    </source>
</reference>
<evidence type="ECO:0000313" key="2">
    <source>
        <dbReference type="EMBL" id="GBF59392.1"/>
    </source>
</evidence>
<accession>A0A2P2EEA2</accession>
<dbReference type="Proteomes" id="UP000245086">
    <property type="component" value="Unassembled WGS sequence"/>
</dbReference>
<proteinExistence type="predicted"/>
<evidence type="ECO:0000256" key="1">
    <source>
        <dbReference type="SAM" id="MobiDB-lite"/>
    </source>
</evidence>
<name>A0A2P2EEA2_9PROT</name>
<comment type="caution">
    <text evidence="2">The sequence shown here is derived from an EMBL/GenBank/DDBJ whole genome shotgun (WGS) entry which is preliminary data.</text>
</comment>